<protein>
    <recommendedName>
        <fullName evidence="1">Rhodanese domain-containing protein</fullName>
    </recommendedName>
</protein>
<dbReference type="InterPro" id="IPR001763">
    <property type="entry name" value="Rhodanese-like_dom"/>
</dbReference>
<dbReference type="InterPro" id="IPR036873">
    <property type="entry name" value="Rhodanese-like_dom_sf"/>
</dbReference>
<dbReference type="Gene3D" id="3.40.250.10">
    <property type="entry name" value="Rhodanese-like domain"/>
    <property type="match status" value="1"/>
</dbReference>
<name>W4L8A0_9BACT</name>
<feature type="domain" description="Rhodanese" evidence="1">
    <location>
        <begin position="5"/>
        <end position="40"/>
    </location>
</feature>
<dbReference type="HOGENOM" id="CLU_3267302_0_0_7"/>
<comment type="caution">
    <text evidence="2">The sequence shown here is derived from an EMBL/GenBank/DDBJ whole genome shotgun (WGS) entry which is preliminary data.</text>
</comment>
<proteinExistence type="predicted"/>
<dbReference type="PROSITE" id="PS50206">
    <property type="entry name" value="RHODANESE_3"/>
    <property type="match status" value="1"/>
</dbReference>
<evidence type="ECO:0000313" key="2">
    <source>
        <dbReference type="EMBL" id="ETW94257.1"/>
    </source>
</evidence>
<dbReference type="Pfam" id="PF00581">
    <property type="entry name" value="Rhodanese"/>
    <property type="match status" value="1"/>
</dbReference>
<sequence length="41" mass="4368">MGEGRAALAGQTLQQLGYTNVSYLAGGFNEWRDSGLPVSHD</sequence>
<dbReference type="Proteomes" id="UP000019140">
    <property type="component" value="Unassembled WGS sequence"/>
</dbReference>
<keyword evidence="3" id="KW-1185">Reference proteome</keyword>
<dbReference type="EMBL" id="AZHX01002497">
    <property type="protein sequence ID" value="ETW94257.1"/>
    <property type="molecule type" value="Genomic_DNA"/>
</dbReference>
<accession>W4L8A0</accession>
<organism evidence="2 3">
    <name type="scientific">Candidatus Entotheonella gemina</name>
    <dbReference type="NCBI Taxonomy" id="1429439"/>
    <lineage>
        <taxon>Bacteria</taxon>
        <taxon>Pseudomonadati</taxon>
        <taxon>Nitrospinota/Tectimicrobiota group</taxon>
        <taxon>Candidatus Tectimicrobiota</taxon>
        <taxon>Candidatus Entotheonellia</taxon>
        <taxon>Candidatus Entotheonellales</taxon>
        <taxon>Candidatus Entotheonellaceae</taxon>
        <taxon>Candidatus Entotheonella</taxon>
    </lineage>
</organism>
<reference evidence="2 3" key="1">
    <citation type="journal article" date="2014" name="Nature">
        <title>An environmental bacterial taxon with a large and distinct metabolic repertoire.</title>
        <authorList>
            <person name="Wilson M.C."/>
            <person name="Mori T."/>
            <person name="Ruckert C."/>
            <person name="Uria A.R."/>
            <person name="Helf M.J."/>
            <person name="Takada K."/>
            <person name="Gernert C."/>
            <person name="Steffens U.A."/>
            <person name="Heycke N."/>
            <person name="Schmitt S."/>
            <person name="Rinke C."/>
            <person name="Helfrich E.J."/>
            <person name="Brachmann A.O."/>
            <person name="Gurgui C."/>
            <person name="Wakimoto T."/>
            <person name="Kracht M."/>
            <person name="Crusemann M."/>
            <person name="Hentschel U."/>
            <person name="Abe I."/>
            <person name="Matsunaga S."/>
            <person name="Kalinowski J."/>
            <person name="Takeyama H."/>
            <person name="Piel J."/>
        </authorList>
    </citation>
    <scope>NUCLEOTIDE SEQUENCE [LARGE SCALE GENOMIC DNA]</scope>
    <source>
        <strain evidence="3">TSY2</strain>
    </source>
</reference>
<dbReference type="SUPFAM" id="SSF52821">
    <property type="entry name" value="Rhodanese/Cell cycle control phosphatase"/>
    <property type="match status" value="1"/>
</dbReference>
<evidence type="ECO:0000259" key="1">
    <source>
        <dbReference type="PROSITE" id="PS50206"/>
    </source>
</evidence>
<gene>
    <name evidence="2" type="ORF">ETSY2_50060</name>
</gene>
<evidence type="ECO:0000313" key="3">
    <source>
        <dbReference type="Proteomes" id="UP000019140"/>
    </source>
</evidence>
<dbReference type="AlphaFoldDB" id="W4L8A0"/>